<dbReference type="RefSeq" id="WP_126615266.1">
    <property type="nucleotide sequence ID" value="NZ_CP034562.1"/>
</dbReference>
<accession>A0A3S9P4I3</accession>
<organism evidence="1 2">
    <name type="scientific">Flammeovirga pectinis</name>
    <dbReference type="NCBI Taxonomy" id="2494373"/>
    <lineage>
        <taxon>Bacteria</taxon>
        <taxon>Pseudomonadati</taxon>
        <taxon>Bacteroidota</taxon>
        <taxon>Cytophagia</taxon>
        <taxon>Cytophagales</taxon>
        <taxon>Flammeovirgaceae</taxon>
        <taxon>Flammeovirga</taxon>
    </lineage>
</organism>
<name>A0A3S9P4I3_9BACT</name>
<sequence>MTNLRSYLIGLISMCLIFSCTVEEEEPLTDGLATYNDSEGIEFFAEWKVGDATITESVDIEYLFLEAYHENDVDSDGEFTEATVSGYAEYKKYIGKQLRDGVYTIKISCSYDVSERIDYTVYLQGQSISKDPVTKEGYFLEGDSNLEIKAFRLVKDGNNYTIYN</sequence>
<dbReference type="AlphaFoldDB" id="A0A3S9P4I3"/>
<dbReference type="OrthoDB" id="986449at2"/>
<evidence type="ECO:0000313" key="2">
    <source>
        <dbReference type="Proteomes" id="UP000267268"/>
    </source>
</evidence>
<proteinExistence type="predicted"/>
<dbReference type="Proteomes" id="UP000267268">
    <property type="component" value="Chromosome 1"/>
</dbReference>
<dbReference type="EMBL" id="CP034562">
    <property type="protein sequence ID" value="AZQ63101.1"/>
    <property type="molecule type" value="Genomic_DNA"/>
</dbReference>
<protein>
    <submittedName>
        <fullName evidence="1">Uncharacterized protein</fullName>
    </submittedName>
</protein>
<reference evidence="1 2" key="1">
    <citation type="submission" date="2018-12" db="EMBL/GenBank/DDBJ databases">
        <title>Flammeovirga pectinis sp. nov., isolated from the gut of the Korean scallop, Patinopecten yessoensis.</title>
        <authorList>
            <person name="Bae J.-W."/>
            <person name="Jeong Y.-S."/>
            <person name="Kang W."/>
        </authorList>
    </citation>
    <scope>NUCLEOTIDE SEQUENCE [LARGE SCALE GENOMIC DNA]</scope>
    <source>
        <strain evidence="1 2">L12M1</strain>
    </source>
</reference>
<evidence type="ECO:0000313" key="1">
    <source>
        <dbReference type="EMBL" id="AZQ63101.1"/>
    </source>
</evidence>
<dbReference type="KEGG" id="fll:EI427_12890"/>
<dbReference type="PROSITE" id="PS51257">
    <property type="entry name" value="PROKAR_LIPOPROTEIN"/>
    <property type="match status" value="1"/>
</dbReference>
<keyword evidence="2" id="KW-1185">Reference proteome</keyword>
<gene>
    <name evidence="1" type="ORF">EI427_12890</name>
</gene>